<proteinExistence type="predicted"/>
<dbReference type="RefSeq" id="WP_063261664.1">
    <property type="nucleotide sequence ID" value="NZ_LJKE01000056.1"/>
</dbReference>
<dbReference type="Proteomes" id="UP000076482">
    <property type="component" value="Unassembled WGS sequence"/>
</dbReference>
<protein>
    <submittedName>
        <fullName evidence="2">Metallophosphoesterase</fullName>
    </submittedName>
</protein>
<evidence type="ECO:0000313" key="2">
    <source>
        <dbReference type="EMBL" id="KZD63366.1"/>
    </source>
</evidence>
<feature type="domain" description="Calcineurin-like phosphoesterase" evidence="1">
    <location>
        <begin position="22"/>
        <end position="241"/>
    </location>
</feature>
<dbReference type="PATRIC" id="fig|1396.535.peg.3997"/>
<organism evidence="2 3">
    <name type="scientific">Bacillus cereus</name>
    <dbReference type="NCBI Taxonomy" id="1396"/>
    <lineage>
        <taxon>Bacteria</taxon>
        <taxon>Bacillati</taxon>
        <taxon>Bacillota</taxon>
        <taxon>Bacilli</taxon>
        <taxon>Bacillales</taxon>
        <taxon>Bacillaceae</taxon>
        <taxon>Bacillus</taxon>
        <taxon>Bacillus cereus group</taxon>
    </lineage>
</organism>
<dbReference type="EMBL" id="LJKE01000056">
    <property type="protein sequence ID" value="KZD63366.1"/>
    <property type="molecule type" value="Genomic_DNA"/>
</dbReference>
<dbReference type="Gene3D" id="3.60.21.10">
    <property type="match status" value="1"/>
</dbReference>
<gene>
    <name evidence="2" type="ORF">B4088_3351</name>
</gene>
<dbReference type="InterPro" id="IPR050535">
    <property type="entry name" value="DNA_Repair-Maintenance_Comp"/>
</dbReference>
<reference evidence="2 3" key="1">
    <citation type="submission" date="2015-09" db="EMBL/GenBank/DDBJ databases">
        <title>Bacillus cereus food isolates.</title>
        <authorList>
            <person name="Boekhorst J."/>
        </authorList>
    </citation>
    <scope>NUCLEOTIDE SEQUENCE [LARGE SCALE GENOMIC DNA]</scope>
    <source>
        <strain evidence="2 3">B4088</strain>
    </source>
</reference>
<evidence type="ECO:0000313" key="3">
    <source>
        <dbReference type="Proteomes" id="UP000076482"/>
    </source>
</evidence>
<evidence type="ECO:0000259" key="1">
    <source>
        <dbReference type="Pfam" id="PF00149"/>
    </source>
</evidence>
<accession>A0A164ND43</accession>
<dbReference type="SUPFAM" id="SSF56300">
    <property type="entry name" value="Metallo-dependent phosphatases"/>
    <property type="match status" value="1"/>
</dbReference>
<dbReference type="GO" id="GO:0016787">
    <property type="term" value="F:hydrolase activity"/>
    <property type="evidence" value="ECO:0007669"/>
    <property type="project" value="InterPro"/>
</dbReference>
<dbReference type="PANTHER" id="PTHR30337">
    <property type="entry name" value="COMPONENT OF ATP-DEPENDENT DSDNA EXONUCLEASE"/>
    <property type="match status" value="1"/>
</dbReference>
<name>A0A164ND43_BACCE</name>
<dbReference type="AlphaFoldDB" id="A0A164ND43"/>
<sequence>MKKYKRDLPKQPEIPAKPDGCLRFIQTGDWHLGYSTKNSKFKEYEDVPQITAETQSKVNIRQNDVDQRAMELVDVAVEHHADLILNGGDFYDSVWFTNPYITNKGMEICNKASQAGIPHVIIPGNHDLPMNIEKDIELRKLGELPHVHTVSNGFYKKIDFPEHNLVIHCVPSSYTQEVYNEQLQQAGTEKEDGKVNFLISHTGVTTVGFYSENATNSIVVNLSDIVRLNMDYVVLADYHVPTEFEENISFSGPLERLGFGEEKNDPRFYIVDYDLKAKQVINKTPYYLNVRPMMDLPVLDVKDMTVEEIMVLLRERISQTELEGAIVRQRIRHIADEVRILLDQEEIVELTKESLYFGLEFIDKIYVNEDIQVEEDSFEGPIEYFDAYLQRIDHNGAYNQKKFEQESKRILEESIHETIENNHA</sequence>
<comment type="caution">
    <text evidence="2">The sequence shown here is derived from an EMBL/GenBank/DDBJ whole genome shotgun (WGS) entry which is preliminary data.</text>
</comment>
<dbReference type="Pfam" id="PF00149">
    <property type="entry name" value="Metallophos"/>
    <property type="match status" value="1"/>
</dbReference>
<dbReference type="InterPro" id="IPR004843">
    <property type="entry name" value="Calcineurin-like_PHP"/>
</dbReference>
<dbReference type="InterPro" id="IPR029052">
    <property type="entry name" value="Metallo-depent_PP-like"/>
</dbReference>